<evidence type="ECO:0000256" key="5">
    <source>
        <dbReference type="ARBA" id="ARBA00022475"/>
    </source>
</evidence>
<organism evidence="11 12">
    <name type="scientific">Eubacterium ventriosum</name>
    <dbReference type="NCBI Taxonomy" id="39496"/>
    <lineage>
        <taxon>Bacteria</taxon>
        <taxon>Bacillati</taxon>
        <taxon>Bacillota</taxon>
        <taxon>Clostridia</taxon>
        <taxon>Eubacteriales</taxon>
        <taxon>Eubacteriaceae</taxon>
        <taxon>Eubacterium</taxon>
    </lineage>
</organism>
<dbReference type="InterPro" id="IPR045070">
    <property type="entry name" value="MATE_MepA-like"/>
</dbReference>
<keyword evidence="12" id="KW-1185">Reference proteome</keyword>
<feature type="transmembrane region" description="Helical" evidence="10">
    <location>
        <begin position="325"/>
        <end position="349"/>
    </location>
</feature>
<sequence length="462" mass="50605">MEKDKVNPLGTEPVGRLLRKFAIPSIISMLVTSLYNIVDQFFIGRTVGELGNAATNIAFPLTTMCLAAMLALGIGGAAGFNLNMGAGNKKKAMYFIGNALTVMFGVGVVIALISLFFMEPLLKFFGSPDSVLPYAKEYVGVVAFGFPFVMVANGGSHLVRADGSPKFSMYCNLVGAIINVILDYLFVMRFGWGMSGAALATVIGQIVSFMMVVWYMRHYKTAKIERKHLIPCKEFVFRTLHLGMAQGINQLAMMIVQIVMNQSLKYYGGLSIYGASIPIACAGIIMKVNQLYFSICIGVAQGIQPIASFNTGAGNYDRVKKTYKIAVTCNTVVSTIAFLIFQLFPRQIIGIFGSGSNEYFMFAEKFFRIFLFMTFLNGIQPITSTFCTVIGEPNKGTFLSLTRQIIFLLPLLVILPIIFIKIGLEGVEGIMFSAPIADFVAAVISLIVINGVFKNFEKKLCR</sequence>
<dbReference type="GO" id="GO:0005886">
    <property type="term" value="C:plasma membrane"/>
    <property type="evidence" value="ECO:0007669"/>
    <property type="project" value="UniProtKB-SubCell"/>
</dbReference>
<feature type="transmembrane region" description="Helical" evidence="10">
    <location>
        <begin position="266"/>
        <end position="285"/>
    </location>
</feature>
<keyword evidence="6 10" id="KW-0812">Transmembrane</keyword>
<dbReference type="PANTHER" id="PTHR43823:SF3">
    <property type="entry name" value="MULTIDRUG EXPORT PROTEIN MEPA"/>
    <property type="match status" value="1"/>
</dbReference>
<evidence type="ECO:0000256" key="4">
    <source>
        <dbReference type="ARBA" id="ARBA00022448"/>
    </source>
</evidence>
<evidence type="ECO:0000256" key="3">
    <source>
        <dbReference type="ARBA" id="ARBA00022106"/>
    </source>
</evidence>
<feature type="transmembrane region" description="Helical" evidence="10">
    <location>
        <begin position="167"/>
        <end position="186"/>
    </location>
</feature>
<dbReference type="GO" id="GO:0046677">
    <property type="term" value="P:response to antibiotic"/>
    <property type="evidence" value="ECO:0007669"/>
    <property type="project" value="UniProtKB-KW"/>
</dbReference>
<comment type="similarity">
    <text evidence="2">Belongs to the multi antimicrobial extrusion (MATE) (TC 2.A.66.1) family. MepA subfamily.</text>
</comment>
<feature type="transmembrane region" description="Helical" evidence="10">
    <location>
        <begin position="58"/>
        <end position="80"/>
    </location>
</feature>
<dbReference type="InterPro" id="IPR051327">
    <property type="entry name" value="MATE_MepA_subfamily"/>
</dbReference>
<keyword evidence="5" id="KW-1003">Cell membrane</keyword>
<proteinExistence type="inferred from homology"/>
<evidence type="ECO:0000313" key="11">
    <source>
        <dbReference type="EMBL" id="RHA19628.1"/>
    </source>
</evidence>
<name>A0A413RAS6_9FIRM</name>
<dbReference type="InterPro" id="IPR002528">
    <property type="entry name" value="MATE_fam"/>
</dbReference>
<dbReference type="PIRSF" id="PIRSF006603">
    <property type="entry name" value="DinF"/>
    <property type="match status" value="1"/>
</dbReference>
<keyword evidence="7 10" id="KW-1133">Transmembrane helix</keyword>
<dbReference type="GO" id="GO:0015297">
    <property type="term" value="F:antiporter activity"/>
    <property type="evidence" value="ECO:0007669"/>
    <property type="project" value="InterPro"/>
</dbReference>
<dbReference type="CDD" id="cd13143">
    <property type="entry name" value="MATE_MepA_like"/>
    <property type="match status" value="1"/>
</dbReference>
<dbReference type="GO" id="GO:0042910">
    <property type="term" value="F:xenobiotic transmembrane transporter activity"/>
    <property type="evidence" value="ECO:0007669"/>
    <property type="project" value="InterPro"/>
</dbReference>
<evidence type="ECO:0000256" key="10">
    <source>
        <dbReference type="SAM" id="Phobius"/>
    </source>
</evidence>
<feature type="transmembrane region" description="Helical" evidence="10">
    <location>
        <begin position="192"/>
        <end position="215"/>
    </location>
</feature>
<evidence type="ECO:0000256" key="2">
    <source>
        <dbReference type="ARBA" id="ARBA00008417"/>
    </source>
</evidence>
<feature type="transmembrane region" description="Helical" evidence="10">
    <location>
        <begin position="430"/>
        <end position="453"/>
    </location>
</feature>
<evidence type="ECO:0000256" key="8">
    <source>
        <dbReference type="ARBA" id="ARBA00023136"/>
    </source>
</evidence>
<evidence type="ECO:0000256" key="1">
    <source>
        <dbReference type="ARBA" id="ARBA00004651"/>
    </source>
</evidence>
<evidence type="ECO:0000256" key="9">
    <source>
        <dbReference type="ARBA" id="ARBA00023251"/>
    </source>
</evidence>
<dbReference type="Pfam" id="PF01554">
    <property type="entry name" value="MatE"/>
    <property type="match status" value="2"/>
</dbReference>
<keyword evidence="8 10" id="KW-0472">Membrane</keyword>
<dbReference type="EMBL" id="QSFD01000003">
    <property type="protein sequence ID" value="RHA19628.1"/>
    <property type="molecule type" value="Genomic_DNA"/>
</dbReference>
<evidence type="ECO:0000256" key="7">
    <source>
        <dbReference type="ARBA" id="ARBA00022989"/>
    </source>
</evidence>
<feature type="transmembrane region" description="Helical" evidence="10">
    <location>
        <begin position="138"/>
        <end position="155"/>
    </location>
</feature>
<dbReference type="AlphaFoldDB" id="A0A413RAS6"/>
<keyword evidence="4" id="KW-0813">Transport</keyword>
<feature type="transmembrane region" description="Helical" evidence="10">
    <location>
        <begin position="405"/>
        <end position="424"/>
    </location>
</feature>
<gene>
    <name evidence="11" type="ORF">DW944_04615</name>
</gene>
<feature type="transmembrane region" description="Helical" evidence="10">
    <location>
        <begin position="369"/>
        <end position="393"/>
    </location>
</feature>
<reference evidence="11 12" key="1">
    <citation type="submission" date="2018-08" db="EMBL/GenBank/DDBJ databases">
        <title>A genome reference for cultivated species of the human gut microbiota.</title>
        <authorList>
            <person name="Zou Y."/>
            <person name="Xue W."/>
            <person name="Luo G."/>
        </authorList>
    </citation>
    <scope>NUCLEOTIDE SEQUENCE [LARGE SCALE GENOMIC DNA]</scope>
    <source>
        <strain evidence="11 12">AM44-11BH</strain>
    </source>
</reference>
<dbReference type="InterPro" id="IPR048279">
    <property type="entry name" value="MdtK-like"/>
</dbReference>
<keyword evidence="9" id="KW-0046">Antibiotic resistance</keyword>
<dbReference type="Proteomes" id="UP000284779">
    <property type="component" value="Unassembled WGS sequence"/>
</dbReference>
<dbReference type="NCBIfam" id="TIGR00797">
    <property type="entry name" value="matE"/>
    <property type="match status" value="1"/>
</dbReference>
<feature type="transmembrane region" description="Helical" evidence="10">
    <location>
        <begin position="21"/>
        <end position="38"/>
    </location>
</feature>
<feature type="transmembrane region" description="Helical" evidence="10">
    <location>
        <begin position="92"/>
        <end position="118"/>
    </location>
</feature>
<protein>
    <recommendedName>
        <fullName evidence="3">Multidrug export protein MepA</fullName>
    </recommendedName>
</protein>
<accession>A0A413RAS6</accession>
<dbReference type="RefSeq" id="WP_117969994.1">
    <property type="nucleotide sequence ID" value="NZ_CATZTO010000011.1"/>
</dbReference>
<dbReference type="PANTHER" id="PTHR43823">
    <property type="entry name" value="SPORULATION PROTEIN YKVU"/>
    <property type="match status" value="1"/>
</dbReference>
<comment type="caution">
    <text evidence="11">The sequence shown here is derived from an EMBL/GenBank/DDBJ whole genome shotgun (WGS) entry which is preliminary data.</text>
</comment>
<evidence type="ECO:0000313" key="12">
    <source>
        <dbReference type="Proteomes" id="UP000284779"/>
    </source>
</evidence>
<comment type="subcellular location">
    <subcellularLocation>
        <location evidence="1">Cell membrane</location>
        <topology evidence="1">Multi-pass membrane protein</topology>
    </subcellularLocation>
</comment>
<evidence type="ECO:0000256" key="6">
    <source>
        <dbReference type="ARBA" id="ARBA00022692"/>
    </source>
</evidence>